<evidence type="ECO:0000313" key="2">
    <source>
        <dbReference type="Proteomes" id="UP000239735"/>
    </source>
</evidence>
<dbReference type="OrthoDB" id="122583at2"/>
<sequence length="68" mass="7760">MIGTIYRCEICGEESDNPMRWIVINCNSEQLTIHKWTKDAADARGARHYCGEAHAQVYVSRWLEAACS</sequence>
<dbReference type="AlphaFoldDB" id="A0A2N9LFZ8"/>
<proteinExistence type="predicted"/>
<protein>
    <submittedName>
        <fullName evidence="1">Uncharacterized protein</fullName>
    </submittedName>
</protein>
<dbReference type="EMBL" id="OKRB01000090">
    <property type="protein sequence ID" value="SPE22053.1"/>
    <property type="molecule type" value="Genomic_DNA"/>
</dbReference>
<accession>A0A2N9LFZ8</accession>
<organism evidence="1 2">
    <name type="scientific">Candidatus Sulfuritelmatomonas gaucii</name>
    <dbReference type="NCBI Taxonomy" id="2043161"/>
    <lineage>
        <taxon>Bacteria</taxon>
        <taxon>Pseudomonadati</taxon>
        <taxon>Acidobacteriota</taxon>
        <taxon>Terriglobia</taxon>
        <taxon>Terriglobales</taxon>
        <taxon>Acidobacteriaceae</taxon>
        <taxon>Candidatus Sulfuritelmatomonas</taxon>
    </lineage>
</organism>
<gene>
    <name evidence="1" type="ORF">SBA5_330095</name>
</gene>
<evidence type="ECO:0000313" key="1">
    <source>
        <dbReference type="EMBL" id="SPE22053.1"/>
    </source>
</evidence>
<reference evidence="2" key="1">
    <citation type="submission" date="2018-02" db="EMBL/GenBank/DDBJ databases">
        <authorList>
            <person name="Hausmann B."/>
        </authorList>
    </citation>
    <scope>NUCLEOTIDE SEQUENCE [LARGE SCALE GENOMIC DNA]</scope>
    <source>
        <strain evidence="2">Peat soil MAG SbA5</strain>
    </source>
</reference>
<name>A0A2N9LFZ8_9BACT</name>
<dbReference type="Proteomes" id="UP000239735">
    <property type="component" value="Unassembled WGS sequence"/>
</dbReference>